<sequence length="153" mass="17630">MEGIEKLYVIPSGKPKIWDHHPELEAVKASEAYTGTFHRLLQQYVRMLAVDWVIISPKYGILGPEDIVPESYNLSFRMKNNPNIISIDEMRSQLAQKQLLDVENVIMLGGKKFIPIIEKLFPKALHDYPLYGSKGIGDMQRRLKDAINHEREL</sequence>
<dbReference type="STRING" id="237682.SAMN05421676_103238"/>
<accession>A0A1I0CNN1</accession>
<dbReference type="Pfam" id="PF21818">
    <property type="entry name" value="DUF6884"/>
    <property type="match status" value="1"/>
</dbReference>
<dbReference type="AlphaFoldDB" id="A0A1I0CNN1"/>
<evidence type="ECO:0000259" key="1">
    <source>
        <dbReference type="Pfam" id="PF21818"/>
    </source>
</evidence>
<dbReference type="Proteomes" id="UP000199095">
    <property type="component" value="Unassembled WGS sequence"/>
</dbReference>
<dbReference type="EMBL" id="FOHJ01000003">
    <property type="protein sequence ID" value="SET21339.1"/>
    <property type="molecule type" value="Genomic_DNA"/>
</dbReference>
<organism evidence="2 3">
    <name type="scientific">Salinibacillus kushneri</name>
    <dbReference type="NCBI Taxonomy" id="237682"/>
    <lineage>
        <taxon>Bacteria</taxon>
        <taxon>Bacillati</taxon>
        <taxon>Bacillota</taxon>
        <taxon>Bacilli</taxon>
        <taxon>Bacillales</taxon>
        <taxon>Bacillaceae</taxon>
        <taxon>Salinibacillus</taxon>
    </lineage>
</organism>
<name>A0A1I0CNN1_9BACI</name>
<gene>
    <name evidence="2" type="ORF">SAMN05421676_103238</name>
</gene>
<reference evidence="3" key="1">
    <citation type="submission" date="2016-10" db="EMBL/GenBank/DDBJ databases">
        <authorList>
            <person name="Varghese N."/>
            <person name="Submissions S."/>
        </authorList>
    </citation>
    <scope>NUCLEOTIDE SEQUENCE [LARGE SCALE GENOMIC DNA]</scope>
    <source>
        <strain evidence="3">CGMCC 1.3566</strain>
    </source>
</reference>
<keyword evidence="3" id="KW-1185">Reference proteome</keyword>
<proteinExistence type="predicted"/>
<evidence type="ECO:0000313" key="3">
    <source>
        <dbReference type="Proteomes" id="UP000199095"/>
    </source>
</evidence>
<feature type="domain" description="DUF6884" evidence="1">
    <location>
        <begin position="26"/>
        <end position="123"/>
    </location>
</feature>
<dbReference type="OrthoDB" id="2364857at2"/>
<protein>
    <recommendedName>
        <fullName evidence="1">DUF6884 domain-containing protein</fullName>
    </recommendedName>
</protein>
<dbReference type="RefSeq" id="WP_093132952.1">
    <property type="nucleotide sequence ID" value="NZ_FOHJ01000003.1"/>
</dbReference>
<evidence type="ECO:0000313" key="2">
    <source>
        <dbReference type="EMBL" id="SET21339.1"/>
    </source>
</evidence>
<dbReference type="InterPro" id="IPR049251">
    <property type="entry name" value="DUF6884"/>
</dbReference>